<dbReference type="InterPro" id="IPR050072">
    <property type="entry name" value="Peptidase_M20A"/>
</dbReference>
<evidence type="ECO:0000256" key="7">
    <source>
        <dbReference type="ARBA" id="ARBA00022801"/>
    </source>
</evidence>
<dbReference type="InterPro" id="IPR011650">
    <property type="entry name" value="Peptidase_M20_dimer"/>
</dbReference>
<dbReference type="CDD" id="cd03894">
    <property type="entry name" value="M20_ArgE"/>
    <property type="match status" value="1"/>
</dbReference>
<evidence type="ECO:0000256" key="3">
    <source>
        <dbReference type="ARBA" id="ARBA00022490"/>
    </source>
</evidence>
<keyword evidence="6" id="KW-0479">Metal-binding</keyword>
<dbReference type="EC" id="3.5.1.16" evidence="11"/>
<gene>
    <name evidence="11" type="primary">argE</name>
    <name evidence="11" type="ORF">WHX56_21870</name>
</gene>
<keyword evidence="8" id="KW-0862">Zinc</keyword>
<keyword evidence="4" id="KW-0055">Arginine biosynthesis</keyword>
<keyword evidence="9" id="KW-0170">Cobalt</keyword>
<comment type="similarity">
    <text evidence="2">Belongs to the peptidase M20A family. ArgE subfamily.</text>
</comment>
<dbReference type="NCBIfam" id="TIGR01892">
    <property type="entry name" value="AcOrn-deacetyl"/>
    <property type="match status" value="1"/>
</dbReference>
<keyword evidence="3" id="KW-0963">Cytoplasm</keyword>
<accession>A0ABZ2RUE6</accession>
<dbReference type="Gene3D" id="3.30.70.360">
    <property type="match status" value="1"/>
</dbReference>
<dbReference type="EMBL" id="CP148753">
    <property type="protein sequence ID" value="WXR72283.1"/>
    <property type="molecule type" value="Genomic_DNA"/>
</dbReference>
<dbReference type="Gene3D" id="3.40.630.10">
    <property type="entry name" value="Zn peptidases"/>
    <property type="match status" value="1"/>
</dbReference>
<dbReference type="SUPFAM" id="SSF53187">
    <property type="entry name" value="Zn-dependent exopeptidases"/>
    <property type="match status" value="1"/>
</dbReference>
<reference evidence="11 12" key="1">
    <citation type="submission" date="2024-03" db="EMBL/GenBank/DDBJ databases">
        <title>Reference genomes for the five species model microbial community.</title>
        <authorList>
            <person name="Padfield D."/>
        </authorList>
    </citation>
    <scope>NUCLEOTIDE SEQUENCE [LARGE SCALE GENOMIC DNA]</scope>
    <source>
        <strain evidence="11 12">AB1</strain>
    </source>
</reference>
<dbReference type="NCBIfam" id="NF005710">
    <property type="entry name" value="PRK07522.1"/>
    <property type="match status" value="1"/>
</dbReference>
<sequence length="408" mass="44134">MGREHVSPHQQPTRRTLDILATLIAFPTVSRDSNLGLIEWVRDCLRGHGIGARLSYDDSGAKANLFATIGPDLPGGIVLSGHTDVVPVDGQDWSSDPFKARIADGRLYGRGACDMKGFLAAVLACVDRLAAAELRRPVHLAFTYDEEVGCKGVRTLLADLQAARISPAACIVGEPTDMQVVTAHKGSRNYRCCVRGKEAHASRTQDGVNAIEYAARLIGRIQDLADEYALAPREDSAFDTPYDTLQTALVNGGLARNIVPRDCEFIFGYRYLPDSDPDRIVGSVQDYARDHVLPRMRRKFAAADILFEKQSDNPALRPGPNAAIARFVMGLSGAGHAGPHVSYMTEGGLYQQAGVASVICGPGSIEQAHRPDEYVELSQLARCEAMVAGLCEHAAEFQTDTETTGEAR</sequence>
<evidence type="ECO:0000256" key="5">
    <source>
        <dbReference type="ARBA" id="ARBA00022605"/>
    </source>
</evidence>
<dbReference type="Pfam" id="PF07687">
    <property type="entry name" value="M20_dimer"/>
    <property type="match status" value="1"/>
</dbReference>
<dbReference type="GO" id="GO:0008777">
    <property type="term" value="F:acetylornithine deacetylase activity"/>
    <property type="evidence" value="ECO:0007669"/>
    <property type="project" value="UniProtKB-EC"/>
</dbReference>
<evidence type="ECO:0000313" key="11">
    <source>
        <dbReference type="EMBL" id="WXR72283.1"/>
    </source>
</evidence>
<evidence type="ECO:0000256" key="4">
    <source>
        <dbReference type="ARBA" id="ARBA00022571"/>
    </source>
</evidence>
<evidence type="ECO:0000313" key="12">
    <source>
        <dbReference type="Proteomes" id="UP001456224"/>
    </source>
</evidence>
<organism evidence="11 12">
    <name type="scientific">Achromobacter veterisilvae</name>
    <dbReference type="NCBI Taxonomy" id="2069367"/>
    <lineage>
        <taxon>Bacteria</taxon>
        <taxon>Pseudomonadati</taxon>
        <taxon>Pseudomonadota</taxon>
        <taxon>Betaproteobacteria</taxon>
        <taxon>Burkholderiales</taxon>
        <taxon>Alcaligenaceae</taxon>
        <taxon>Achromobacter</taxon>
    </lineage>
</organism>
<comment type="cofactor">
    <cofactor evidence="1">
        <name>Zn(2+)</name>
        <dbReference type="ChEBI" id="CHEBI:29105"/>
    </cofactor>
</comment>
<dbReference type="PANTHER" id="PTHR43808:SF31">
    <property type="entry name" value="N-ACETYL-L-CITRULLINE DEACETYLASE"/>
    <property type="match status" value="1"/>
</dbReference>
<evidence type="ECO:0000256" key="9">
    <source>
        <dbReference type="ARBA" id="ARBA00023285"/>
    </source>
</evidence>
<dbReference type="Proteomes" id="UP001456224">
    <property type="component" value="Chromosome"/>
</dbReference>
<evidence type="ECO:0000256" key="8">
    <source>
        <dbReference type="ARBA" id="ARBA00022833"/>
    </source>
</evidence>
<dbReference type="RefSeq" id="WP_338878979.1">
    <property type="nucleotide sequence ID" value="NZ_CP148753.1"/>
</dbReference>
<dbReference type="PROSITE" id="PS00759">
    <property type="entry name" value="ARGE_DAPE_CPG2_2"/>
    <property type="match status" value="1"/>
</dbReference>
<proteinExistence type="inferred from homology"/>
<keyword evidence="12" id="KW-1185">Reference proteome</keyword>
<dbReference type="InterPro" id="IPR002933">
    <property type="entry name" value="Peptidase_M20"/>
</dbReference>
<dbReference type="PANTHER" id="PTHR43808">
    <property type="entry name" value="ACETYLORNITHINE DEACETYLASE"/>
    <property type="match status" value="1"/>
</dbReference>
<evidence type="ECO:0000256" key="2">
    <source>
        <dbReference type="ARBA" id="ARBA00005691"/>
    </source>
</evidence>
<keyword evidence="5" id="KW-0028">Amino-acid biosynthesis</keyword>
<dbReference type="InterPro" id="IPR001261">
    <property type="entry name" value="ArgE/DapE_CS"/>
</dbReference>
<evidence type="ECO:0000259" key="10">
    <source>
        <dbReference type="Pfam" id="PF07687"/>
    </source>
</evidence>
<dbReference type="Pfam" id="PF01546">
    <property type="entry name" value="Peptidase_M20"/>
    <property type="match status" value="1"/>
</dbReference>
<dbReference type="SUPFAM" id="SSF55031">
    <property type="entry name" value="Bacterial exopeptidase dimerisation domain"/>
    <property type="match status" value="1"/>
</dbReference>
<protein>
    <submittedName>
        <fullName evidence="11">Acetylornithine deacetylase</fullName>
        <ecNumber evidence="11">3.5.1.16</ecNumber>
    </submittedName>
</protein>
<dbReference type="InterPro" id="IPR010169">
    <property type="entry name" value="AcOrn-deacetyl"/>
</dbReference>
<feature type="domain" description="Peptidase M20 dimerisation" evidence="10">
    <location>
        <begin position="182"/>
        <end position="292"/>
    </location>
</feature>
<keyword evidence="7 11" id="KW-0378">Hydrolase</keyword>
<evidence type="ECO:0000256" key="1">
    <source>
        <dbReference type="ARBA" id="ARBA00001947"/>
    </source>
</evidence>
<dbReference type="InterPro" id="IPR036264">
    <property type="entry name" value="Bact_exopeptidase_dim_dom"/>
</dbReference>
<evidence type="ECO:0000256" key="6">
    <source>
        <dbReference type="ARBA" id="ARBA00022723"/>
    </source>
</evidence>
<name>A0ABZ2RUE6_9BURK</name>